<dbReference type="AlphaFoldDB" id="A0A270BAC3"/>
<evidence type="ECO:0000313" key="1">
    <source>
        <dbReference type="EMBL" id="PAL21973.1"/>
    </source>
</evidence>
<sequence>MPDSHAANICDAKIRSFHPTISGVAKDSTYGQEGDIAHLLQTISWHSPFIASPFYHAQGATFTPTQALQEILKGETESKR</sequence>
<accession>A0A270BAC3</accession>
<reference evidence="1 2" key="1">
    <citation type="submission" date="2017-04" db="EMBL/GenBank/DDBJ databases">
        <title>Kefir bacterial isolates.</title>
        <authorList>
            <person name="Kim Y."/>
            <person name="Blasche S."/>
            <person name="Patil K.R."/>
        </authorList>
    </citation>
    <scope>NUCLEOTIDE SEQUENCE [LARGE SCALE GENOMIC DNA]</scope>
    <source>
        <strain evidence="1 2">KR-2</strain>
    </source>
</reference>
<dbReference type="EMBL" id="NDFP01000013">
    <property type="protein sequence ID" value="PAL21973.1"/>
    <property type="molecule type" value="Genomic_DNA"/>
</dbReference>
<keyword evidence="2" id="KW-1185">Reference proteome</keyword>
<gene>
    <name evidence="1" type="ORF">B9K05_11225</name>
</gene>
<comment type="caution">
    <text evidence="1">The sequence shown here is derived from an EMBL/GenBank/DDBJ whole genome shotgun (WGS) entry which is preliminary data.</text>
</comment>
<proteinExistence type="predicted"/>
<name>A0A270BAC3_9PROT</name>
<dbReference type="Proteomes" id="UP000216033">
    <property type="component" value="Unassembled WGS sequence"/>
</dbReference>
<protein>
    <submittedName>
        <fullName evidence="1">Uncharacterized protein</fullName>
    </submittedName>
</protein>
<evidence type="ECO:0000313" key="2">
    <source>
        <dbReference type="Proteomes" id="UP000216033"/>
    </source>
</evidence>
<organism evidence="1 2">
    <name type="scientific">Acetobacter syzygii</name>
    <dbReference type="NCBI Taxonomy" id="146476"/>
    <lineage>
        <taxon>Bacteria</taxon>
        <taxon>Pseudomonadati</taxon>
        <taxon>Pseudomonadota</taxon>
        <taxon>Alphaproteobacteria</taxon>
        <taxon>Acetobacterales</taxon>
        <taxon>Acetobacteraceae</taxon>
        <taxon>Acetobacter</taxon>
    </lineage>
</organism>